<protein>
    <recommendedName>
        <fullName evidence="3">DNA-3-methyladenine glycosylase II</fullName>
        <ecNumber evidence="3">3.2.2.21</ecNumber>
    </recommendedName>
</protein>
<dbReference type="STRING" id="1770053.SAMN05216551_10934"/>
<dbReference type="SUPFAM" id="SSF48150">
    <property type="entry name" value="DNA-glycosylase"/>
    <property type="match status" value="1"/>
</dbReference>
<dbReference type="GO" id="GO:0032993">
    <property type="term" value="C:protein-DNA complex"/>
    <property type="evidence" value="ECO:0007669"/>
    <property type="project" value="TreeGrafter"/>
</dbReference>
<dbReference type="SMART" id="SM00478">
    <property type="entry name" value="ENDO3c"/>
    <property type="match status" value="1"/>
</dbReference>
<evidence type="ECO:0000256" key="4">
    <source>
        <dbReference type="ARBA" id="ARBA00022763"/>
    </source>
</evidence>
<dbReference type="GO" id="GO:0008725">
    <property type="term" value="F:DNA-3-methyladenine glycosylase activity"/>
    <property type="evidence" value="ECO:0007669"/>
    <property type="project" value="TreeGrafter"/>
</dbReference>
<feature type="region of interest" description="Disordered" evidence="6">
    <location>
        <begin position="1"/>
        <end position="268"/>
    </location>
</feature>
<comment type="catalytic activity">
    <reaction evidence="1">
        <text>Hydrolysis of alkylated DNA, releasing 3-methyladenine, 3-methylguanine, 7-methylguanine and 7-methyladenine.</text>
        <dbReference type="EC" id="3.2.2.21"/>
    </reaction>
</comment>
<sequence>MATRVNTARREEPTETGEPAARTAPERDAAAVAPAVASVGVAKHAGDAARKGGSRRRTTPAADDLPAAVRLPAKPTANSASKLAARGTTEVGAAARASKSTPVARVEATDASKATKATEATEAAKATTVTRGTKAAKATKATKATKARALPAATEAAPRASAQPRVGAASKTGAAGSPARRASAGAAAVPAPSARAAGKRPAARKAASAVGMPNEVAGNAAPTKAAATSKASPKQSRLAVDAPGKALAKPTGKVAEGKKAATAQTARAPVPTEVVDAVHADPGSADLVETQIGPLEISEGRPAYWEEACADLMRRDRIMKKLIPRFSRTHLIGRGEPFETLARSVVGQQISVKAADAIWHRLLASCPGCEPATVHALGVEQLAACGLSKRKAEYVFDLSRHFVDGSLHPDAWSTMDDEAVIAELTQIRGIGRWTAEMFLIFNLRRPDVLPLDDFGLLRAISVNYFSGEPVTRSEAREVAANWEPWRTVATWYLWRSLDPIPRMT</sequence>
<dbReference type="OrthoDB" id="9811249at2"/>
<feature type="compositionally biased region" description="Low complexity" evidence="6">
    <location>
        <begin position="109"/>
        <end position="162"/>
    </location>
</feature>
<feature type="compositionally biased region" description="Low complexity" evidence="6">
    <location>
        <begin position="173"/>
        <end position="196"/>
    </location>
</feature>
<gene>
    <name evidence="8" type="ORF">SAMN05216551_10934</name>
</gene>
<evidence type="ECO:0000256" key="2">
    <source>
        <dbReference type="ARBA" id="ARBA00010817"/>
    </source>
</evidence>
<dbReference type="Gene3D" id="1.10.1670.40">
    <property type="match status" value="1"/>
</dbReference>
<organism evidence="8 9">
    <name type="scientific">Chitinasiproducens palmae</name>
    <dbReference type="NCBI Taxonomy" id="1770053"/>
    <lineage>
        <taxon>Bacteria</taxon>
        <taxon>Pseudomonadati</taxon>
        <taxon>Pseudomonadota</taxon>
        <taxon>Betaproteobacteria</taxon>
        <taxon>Burkholderiales</taxon>
        <taxon>Burkholderiaceae</taxon>
        <taxon>Chitinasiproducens</taxon>
    </lineage>
</organism>
<dbReference type="InterPro" id="IPR003265">
    <property type="entry name" value="HhH-GPD_domain"/>
</dbReference>
<dbReference type="Proteomes" id="UP000243719">
    <property type="component" value="Unassembled WGS sequence"/>
</dbReference>
<dbReference type="EC" id="3.2.2.21" evidence="3"/>
<feature type="compositionally biased region" description="Low complexity" evidence="6">
    <location>
        <begin position="220"/>
        <end position="233"/>
    </location>
</feature>
<dbReference type="PANTHER" id="PTHR43003">
    <property type="entry name" value="DNA-3-METHYLADENINE GLYCOSYLASE"/>
    <property type="match status" value="1"/>
</dbReference>
<dbReference type="FunFam" id="1.10.340.30:FF:000004">
    <property type="entry name" value="DNA-3-methyladenine glycosylase II"/>
    <property type="match status" value="1"/>
</dbReference>
<dbReference type="GO" id="GO:0032131">
    <property type="term" value="F:alkylated DNA binding"/>
    <property type="evidence" value="ECO:0007669"/>
    <property type="project" value="TreeGrafter"/>
</dbReference>
<name>A0A1H2PRW0_9BURK</name>
<dbReference type="GO" id="GO:0006285">
    <property type="term" value="P:base-excision repair, AP site formation"/>
    <property type="evidence" value="ECO:0007669"/>
    <property type="project" value="TreeGrafter"/>
</dbReference>
<dbReference type="GO" id="GO:0005737">
    <property type="term" value="C:cytoplasm"/>
    <property type="evidence" value="ECO:0007669"/>
    <property type="project" value="TreeGrafter"/>
</dbReference>
<dbReference type="PANTHER" id="PTHR43003:SF5">
    <property type="entry name" value="DNA-3-METHYLADENINE GLYCOSYLASE"/>
    <property type="match status" value="1"/>
</dbReference>
<dbReference type="Gene3D" id="1.10.340.30">
    <property type="entry name" value="Hypothetical protein, domain 2"/>
    <property type="match status" value="1"/>
</dbReference>
<dbReference type="InterPro" id="IPR051912">
    <property type="entry name" value="Alkylbase_DNA_Glycosylase/TA"/>
</dbReference>
<dbReference type="EMBL" id="FNLO01000009">
    <property type="protein sequence ID" value="SDV49669.1"/>
    <property type="molecule type" value="Genomic_DNA"/>
</dbReference>
<keyword evidence="5" id="KW-0234">DNA repair</keyword>
<dbReference type="Pfam" id="PF00730">
    <property type="entry name" value="HhH-GPD"/>
    <property type="match status" value="1"/>
</dbReference>
<evidence type="ECO:0000256" key="6">
    <source>
        <dbReference type="SAM" id="MobiDB-lite"/>
    </source>
</evidence>
<reference evidence="9" key="1">
    <citation type="submission" date="2016-09" db="EMBL/GenBank/DDBJ databases">
        <authorList>
            <person name="Varghese N."/>
            <person name="Submissions S."/>
        </authorList>
    </citation>
    <scope>NUCLEOTIDE SEQUENCE [LARGE SCALE GENOMIC DNA]</scope>
    <source>
        <strain evidence="9">JS23</strain>
    </source>
</reference>
<feature type="compositionally biased region" description="Low complexity" evidence="6">
    <location>
        <begin position="30"/>
        <end position="42"/>
    </location>
</feature>
<evidence type="ECO:0000256" key="3">
    <source>
        <dbReference type="ARBA" id="ARBA00012000"/>
    </source>
</evidence>
<proteinExistence type="inferred from homology"/>
<evidence type="ECO:0000313" key="8">
    <source>
        <dbReference type="EMBL" id="SDV49669.1"/>
    </source>
</evidence>
<dbReference type="GO" id="GO:0043916">
    <property type="term" value="F:DNA-7-methylguanine glycosylase activity"/>
    <property type="evidence" value="ECO:0007669"/>
    <property type="project" value="TreeGrafter"/>
</dbReference>
<evidence type="ECO:0000259" key="7">
    <source>
        <dbReference type="SMART" id="SM00478"/>
    </source>
</evidence>
<accession>A0A1H2PRW0</accession>
<dbReference type="AlphaFoldDB" id="A0A1H2PRW0"/>
<keyword evidence="9" id="KW-1185">Reference proteome</keyword>
<dbReference type="InterPro" id="IPR011257">
    <property type="entry name" value="DNA_glycosylase"/>
</dbReference>
<keyword evidence="4" id="KW-0227">DNA damage</keyword>
<evidence type="ECO:0000256" key="5">
    <source>
        <dbReference type="ARBA" id="ARBA00023204"/>
    </source>
</evidence>
<evidence type="ECO:0000256" key="1">
    <source>
        <dbReference type="ARBA" id="ARBA00000086"/>
    </source>
</evidence>
<evidence type="ECO:0000313" key="9">
    <source>
        <dbReference type="Proteomes" id="UP000243719"/>
    </source>
</evidence>
<dbReference type="GO" id="GO:0006307">
    <property type="term" value="P:DNA alkylation repair"/>
    <property type="evidence" value="ECO:0007669"/>
    <property type="project" value="TreeGrafter"/>
</dbReference>
<dbReference type="CDD" id="cd00056">
    <property type="entry name" value="ENDO3c"/>
    <property type="match status" value="1"/>
</dbReference>
<feature type="domain" description="HhH-GPD" evidence="7">
    <location>
        <begin position="346"/>
        <end position="498"/>
    </location>
</feature>
<comment type="similarity">
    <text evidence="2">Belongs to the alkylbase DNA glycosidase AlkA family.</text>
</comment>